<dbReference type="PANTHER" id="PTHR12772:SF0">
    <property type="entry name" value="DNA REPLICATION COMPLEX GINS PROTEIN PSF2"/>
    <property type="match status" value="1"/>
</dbReference>
<comment type="subunit">
    <text evidence="5">Component of the GINS complex which is a heterotetramer of gins1, gins2, gins3 and gins4.</text>
</comment>
<evidence type="ECO:0000256" key="4">
    <source>
        <dbReference type="ARBA" id="ARBA00023242"/>
    </source>
</evidence>
<dbReference type="SUPFAM" id="SSF158573">
    <property type="entry name" value="GINS helical bundle-like"/>
    <property type="match status" value="1"/>
</dbReference>
<dbReference type="FunFam" id="3.40.5.50:FF:000001">
    <property type="entry name" value="DNA replication complex GINS protein PSF2"/>
    <property type="match status" value="1"/>
</dbReference>
<reference evidence="9" key="2">
    <citation type="submission" date="2014-03" db="EMBL/GenBank/DDBJ databases">
        <title>The whipworm genome and dual-species transcriptomics of an intimate host-pathogen interaction.</title>
        <authorList>
            <person name="Foth B.J."/>
            <person name="Tsai I.J."/>
            <person name="Reid A.J."/>
            <person name="Bancroft A.J."/>
            <person name="Nichol S."/>
            <person name="Tracey A."/>
            <person name="Holroyd N."/>
            <person name="Cotton J.A."/>
            <person name="Stanley E.J."/>
            <person name="Zarowiecki M."/>
            <person name="Liu J.Z."/>
            <person name="Huckvale T."/>
            <person name="Cooper P.J."/>
            <person name="Grencis R.K."/>
            <person name="Berriman M."/>
        </authorList>
    </citation>
    <scope>NUCLEOTIDE SEQUENCE [LARGE SCALE GENOMIC DNA]</scope>
</reference>
<dbReference type="OrthoDB" id="1938138at2759"/>
<feature type="domain" description="DNA replication complex GINS protein PSF2 N-terminal" evidence="8">
    <location>
        <begin position="3"/>
        <end position="61"/>
    </location>
</feature>
<evidence type="ECO:0000259" key="7">
    <source>
        <dbReference type="Pfam" id="PF05916"/>
    </source>
</evidence>
<evidence type="ECO:0000256" key="1">
    <source>
        <dbReference type="ARBA" id="ARBA00004123"/>
    </source>
</evidence>
<evidence type="ECO:0000256" key="2">
    <source>
        <dbReference type="ARBA" id="ARBA00010565"/>
    </source>
</evidence>
<dbReference type="Pfam" id="PF05916">
    <property type="entry name" value="Sld5"/>
    <property type="match status" value="1"/>
</dbReference>
<accession>A0A077YWK4</accession>
<dbReference type="SUPFAM" id="SSF160059">
    <property type="entry name" value="PriA/YqbF domain"/>
    <property type="match status" value="1"/>
</dbReference>
<dbReference type="GO" id="GO:0071162">
    <property type="term" value="C:CMG complex"/>
    <property type="evidence" value="ECO:0007669"/>
    <property type="project" value="UniProtKB-ARBA"/>
</dbReference>
<dbReference type="EMBL" id="HG805816">
    <property type="protein sequence ID" value="CDW52151.1"/>
    <property type="molecule type" value="Genomic_DNA"/>
</dbReference>
<dbReference type="GO" id="GO:0006260">
    <property type="term" value="P:DNA replication"/>
    <property type="evidence" value="ECO:0007669"/>
    <property type="project" value="UniProtKB-KW"/>
</dbReference>
<dbReference type="InterPro" id="IPR007257">
    <property type="entry name" value="GINS_Psf2"/>
</dbReference>
<dbReference type="CDD" id="cd21694">
    <property type="entry name" value="GINS_B_Psf2"/>
    <property type="match status" value="1"/>
</dbReference>
<evidence type="ECO:0000259" key="8">
    <source>
        <dbReference type="Pfam" id="PF25005"/>
    </source>
</evidence>
<dbReference type="FunFam" id="1.20.58.1020:FF:000001">
    <property type="entry name" value="DNA replication complex GINS protein PSF2"/>
    <property type="match status" value="1"/>
</dbReference>
<dbReference type="InterPro" id="IPR036224">
    <property type="entry name" value="GINS_bundle-like_dom_sf"/>
</dbReference>
<dbReference type="STRING" id="36087.A0A077YWK4"/>
<dbReference type="Gene3D" id="1.20.58.1020">
    <property type="match status" value="1"/>
</dbReference>
<dbReference type="PIRSF" id="PIRSF028998">
    <property type="entry name" value="GINS_Psf2_subgr"/>
    <property type="match status" value="1"/>
</dbReference>
<comment type="similarity">
    <text evidence="2 6">Belongs to the GINS2/PSF2 family.</text>
</comment>
<gene>
    <name evidence="9" type="ORF">TTRE_0000041001</name>
</gene>
<sequence length="186" mass="21393">MNHQECMFIAEKQLVEIIPNFRTNVLRLCTGNFGPFEPGVAIRVPLWLAAMLKQRRSCGIILPEWMSIERLEEIRDNERSSSRFTQLPNEHFFEVSTRLLNLCVLDAVDNDRLKTLILDIKDLRMAKLKVSVEEFLISDSAHAAVNNLTMSEICSIREFLSEGLNQLRLLLYAEEPEPSDSFSSSY</sequence>
<dbReference type="GO" id="GO:0000727">
    <property type="term" value="P:double-strand break repair via break-induced replication"/>
    <property type="evidence" value="ECO:0007669"/>
    <property type="project" value="TreeGrafter"/>
</dbReference>
<proteinExistence type="inferred from homology"/>
<evidence type="ECO:0000256" key="6">
    <source>
        <dbReference type="PIRNR" id="PIRNR028998"/>
    </source>
</evidence>
<dbReference type="InterPro" id="IPR056784">
    <property type="entry name" value="PSF2_N"/>
</dbReference>
<dbReference type="GO" id="GO:0000811">
    <property type="term" value="C:GINS complex"/>
    <property type="evidence" value="ECO:0007669"/>
    <property type="project" value="TreeGrafter"/>
</dbReference>
<dbReference type="InterPro" id="IPR021151">
    <property type="entry name" value="GINS_A"/>
</dbReference>
<reference evidence="9" key="1">
    <citation type="submission" date="2014-01" db="EMBL/GenBank/DDBJ databases">
        <authorList>
            <person name="Aslett M."/>
        </authorList>
    </citation>
    <scope>NUCLEOTIDE SEQUENCE</scope>
</reference>
<keyword evidence="10" id="KW-1185">Reference proteome</keyword>
<evidence type="ECO:0000313" key="9">
    <source>
        <dbReference type="EMBL" id="CDW52151.1"/>
    </source>
</evidence>
<organism evidence="9 10">
    <name type="scientific">Trichuris trichiura</name>
    <name type="common">Whipworm</name>
    <name type="synonym">Trichocephalus trichiurus</name>
    <dbReference type="NCBI Taxonomy" id="36087"/>
    <lineage>
        <taxon>Eukaryota</taxon>
        <taxon>Metazoa</taxon>
        <taxon>Ecdysozoa</taxon>
        <taxon>Nematoda</taxon>
        <taxon>Enoplea</taxon>
        <taxon>Dorylaimia</taxon>
        <taxon>Trichinellida</taxon>
        <taxon>Trichuridae</taxon>
        <taxon>Trichuris</taxon>
    </lineage>
</organism>
<dbReference type="Pfam" id="PF25005">
    <property type="entry name" value="PSF2_N"/>
    <property type="match status" value="1"/>
</dbReference>
<comment type="subcellular location">
    <subcellularLocation>
        <location evidence="1 6">Nucleus</location>
    </subcellularLocation>
</comment>
<feature type="domain" description="GINS subunit" evidence="7">
    <location>
        <begin position="65"/>
        <end position="162"/>
    </location>
</feature>
<dbReference type="CDD" id="cd11712">
    <property type="entry name" value="GINS_A_psf2"/>
    <property type="match status" value="1"/>
</dbReference>
<dbReference type="AlphaFoldDB" id="A0A077YWK4"/>
<evidence type="ECO:0000313" key="10">
    <source>
        <dbReference type="Proteomes" id="UP000030665"/>
    </source>
</evidence>
<protein>
    <recommendedName>
        <fullName evidence="6">DNA replication complex GINS protein PSF2</fullName>
    </recommendedName>
</protein>
<name>A0A077YWK4_TRITR</name>
<keyword evidence="3 6" id="KW-0235">DNA replication</keyword>
<keyword evidence="4 6" id="KW-0539">Nucleus</keyword>
<dbReference type="Proteomes" id="UP000030665">
    <property type="component" value="Unassembled WGS sequence"/>
</dbReference>
<dbReference type="Gene3D" id="3.40.5.50">
    <property type="match status" value="1"/>
</dbReference>
<evidence type="ECO:0000256" key="3">
    <source>
        <dbReference type="ARBA" id="ARBA00022705"/>
    </source>
</evidence>
<dbReference type="PANTHER" id="PTHR12772">
    <property type="entry name" value="DNA REPLICATION COMPLEX GINS PROTEIN PSF2"/>
    <property type="match status" value="1"/>
</dbReference>
<evidence type="ECO:0000256" key="5">
    <source>
        <dbReference type="ARBA" id="ARBA00063134"/>
    </source>
</evidence>